<gene>
    <name evidence="2" type="ORF">BON30_43430</name>
</gene>
<dbReference type="SUPFAM" id="SSF51905">
    <property type="entry name" value="FAD/NAD(P)-binding domain"/>
    <property type="match status" value="1"/>
</dbReference>
<dbReference type="STRING" id="83449.BON30_43430"/>
<dbReference type="PANTHER" id="PTHR42685">
    <property type="entry name" value="GERANYLGERANYL DIPHOSPHATE REDUCTASE"/>
    <property type="match status" value="1"/>
</dbReference>
<organism evidence="2 3">
    <name type="scientific">Cystobacter ferrugineus</name>
    <dbReference type="NCBI Taxonomy" id="83449"/>
    <lineage>
        <taxon>Bacteria</taxon>
        <taxon>Pseudomonadati</taxon>
        <taxon>Myxococcota</taxon>
        <taxon>Myxococcia</taxon>
        <taxon>Myxococcales</taxon>
        <taxon>Cystobacterineae</taxon>
        <taxon>Archangiaceae</taxon>
        <taxon>Cystobacter</taxon>
    </lineage>
</organism>
<evidence type="ECO:0000313" key="3">
    <source>
        <dbReference type="Proteomes" id="UP000182229"/>
    </source>
</evidence>
<dbReference type="GO" id="GO:0016628">
    <property type="term" value="F:oxidoreductase activity, acting on the CH-CH group of donors, NAD or NADP as acceptor"/>
    <property type="evidence" value="ECO:0007669"/>
    <property type="project" value="InterPro"/>
</dbReference>
<evidence type="ECO:0000259" key="1">
    <source>
        <dbReference type="Pfam" id="PF01494"/>
    </source>
</evidence>
<dbReference type="InterPro" id="IPR002938">
    <property type="entry name" value="FAD-bd"/>
</dbReference>
<sequence length="401" mass="43041">MPCRASAPHIVIVGAGPAGSSAATFLAQQGARVTLLERGHFPRDKTCGDGCTPRTLWMLERLGLGSLANTDGTPVDSVHAVSPGGVVWDAAIPARLFGGKASIIPREVLDERLAHRAVQAGATLREGVRVVGLEREGDVLRLRCLAGESLLADVVLGCDGSPSVIRGALGVPDFPAHGSAFAIRAYYENVRLSHPRSLGFFWDEALLPAYGWIFPLPGGRANVGLGMRADQLAATSARLPELLERFCASPHVAAELAGGQRLGRPKGHHLPFGSSARHTTFDQALLLGDAAGFVNPLTGEGIEFALESGAFAAEAVAEAVNAGDLSARGLGGYARRWRTRFRTAFRLNRRLMWAFERPWLLDRVFRTACRDERTRDELIDVISGEATRLSWRFLASVALGR</sequence>
<protein>
    <recommendedName>
        <fullName evidence="1">FAD-binding domain-containing protein</fullName>
    </recommendedName>
</protein>
<evidence type="ECO:0000313" key="2">
    <source>
        <dbReference type="EMBL" id="OJH34384.1"/>
    </source>
</evidence>
<dbReference type="PANTHER" id="PTHR42685:SF22">
    <property type="entry name" value="CONDITIONED MEDIUM FACTOR RECEPTOR 1"/>
    <property type="match status" value="1"/>
</dbReference>
<dbReference type="PRINTS" id="PR00420">
    <property type="entry name" value="RNGMNOXGNASE"/>
</dbReference>
<feature type="domain" description="FAD-binding" evidence="1">
    <location>
        <begin position="10"/>
        <end position="321"/>
    </location>
</feature>
<dbReference type="Gene3D" id="3.50.50.60">
    <property type="entry name" value="FAD/NAD(P)-binding domain"/>
    <property type="match status" value="1"/>
</dbReference>
<dbReference type="Pfam" id="PF01494">
    <property type="entry name" value="FAD_binding_3"/>
    <property type="match status" value="1"/>
</dbReference>
<name>A0A1L9AWL9_9BACT</name>
<dbReference type="EMBL" id="MPIN01000019">
    <property type="protein sequence ID" value="OJH34384.1"/>
    <property type="molecule type" value="Genomic_DNA"/>
</dbReference>
<dbReference type="GO" id="GO:0071949">
    <property type="term" value="F:FAD binding"/>
    <property type="evidence" value="ECO:0007669"/>
    <property type="project" value="InterPro"/>
</dbReference>
<dbReference type="InterPro" id="IPR036188">
    <property type="entry name" value="FAD/NAD-bd_sf"/>
</dbReference>
<reference evidence="2 3" key="2">
    <citation type="submission" date="2016-12" db="EMBL/GenBank/DDBJ databases">
        <title>Draft Genome Sequence of Cystobacter ferrugineus Strain Cbfe23.</title>
        <authorList>
            <person name="Akbar S."/>
            <person name="Dowd S.E."/>
            <person name="Stevens D.C."/>
        </authorList>
    </citation>
    <scope>NUCLEOTIDE SEQUENCE [LARGE SCALE GENOMIC DNA]</scope>
    <source>
        <strain evidence="2 3">Cbfe23</strain>
    </source>
</reference>
<dbReference type="RefSeq" id="WP_071904494.1">
    <property type="nucleotide sequence ID" value="NZ_MPIN01000019.1"/>
</dbReference>
<dbReference type="Proteomes" id="UP000182229">
    <property type="component" value="Unassembled WGS sequence"/>
</dbReference>
<dbReference type="AlphaFoldDB" id="A0A1L9AWL9"/>
<dbReference type="NCBIfam" id="TIGR02032">
    <property type="entry name" value="GG-red-SF"/>
    <property type="match status" value="1"/>
</dbReference>
<keyword evidence="3" id="KW-1185">Reference proteome</keyword>
<dbReference type="InterPro" id="IPR050407">
    <property type="entry name" value="Geranylgeranyl_reductase"/>
</dbReference>
<proteinExistence type="predicted"/>
<comment type="caution">
    <text evidence="2">The sequence shown here is derived from an EMBL/GenBank/DDBJ whole genome shotgun (WGS) entry which is preliminary data.</text>
</comment>
<accession>A0A1L9AWL9</accession>
<dbReference type="OrthoDB" id="9799983at2"/>
<reference evidence="3" key="1">
    <citation type="submission" date="2016-11" db="EMBL/GenBank/DDBJ databases">
        <authorList>
            <person name="Shukria A."/>
            <person name="Stevens D.C."/>
        </authorList>
    </citation>
    <scope>NUCLEOTIDE SEQUENCE [LARGE SCALE GENOMIC DNA]</scope>
    <source>
        <strain evidence="3">Cbfe23</strain>
    </source>
</reference>
<dbReference type="InterPro" id="IPR011777">
    <property type="entry name" value="Geranylgeranyl_Rdtase_fam"/>
</dbReference>